<dbReference type="EMBL" id="PSNY01000016">
    <property type="protein sequence ID" value="PPE69047.1"/>
    <property type="molecule type" value="Genomic_DNA"/>
</dbReference>
<evidence type="ECO:0000256" key="3">
    <source>
        <dbReference type="ARBA" id="ARBA00022823"/>
    </source>
</evidence>
<accession>A0A2S5T2F6</accession>
<dbReference type="PANTHER" id="PTHR11715:SF3">
    <property type="entry name" value="GLYCINE CLEAVAGE SYSTEM H PROTEIN-RELATED"/>
    <property type="match status" value="1"/>
</dbReference>
<dbReference type="AlphaFoldDB" id="A0A2S5T2F6"/>
<comment type="similarity">
    <text evidence="2">Belongs to the GcvH family.</text>
</comment>
<protein>
    <submittedName>
        <fullName evidence="5">Glycine cleavage system protein H</fullName>
    </submittedName>
</protein>
<reference evidence="5 6" key="1">
    <citation type="submission" date="2018-02" db="EMBL/GenBank/DDBJ databases">
        <title>Reclassifiation of [Polyangium] brachysporum DSM 7029 as Guopingzhaonella breviflexa gen. nov., sp. nov., a member of the family Comamonadaceae.</title>
        <authorList>
            <person name="Tang B."/>
        </authorList>
    </citation>
    <scope>NUCLEOTIDE SEQUENCE [LARGE SCALE GENOMIC DNA]</scope>
    <source>
        <strain evidence="5 6">DSM 15344</strain>
    </source>
</reference>
<organism evidence="5 6">
    <name type="scientific">Caldimonas thermodepolymerans</name>
    <dbReference type="NCBI Taxonomy" id="215580"/>
    <lineage>
        <taxon>Bacteria</taxon>
        <taxon>Pseudomonadati</taxon>
        <taxon>Pseudomonadota</taxon>
        <taxon>Betaproteobacteria</taxon>
        <taxon>Burkholderiales</taxon>
        <taxon>Sphaerotilaceae</taxon>
        <taxon>Caldimonas</taxon>
    </lineage>
</organism>
<dbReference type="CDD" id="cd06848">
    <property type="entry name" value="GCS_H"/>
    <property type="match status" value="1"/>
</dbReference>
<evidence type="ECO:0000259" key="4">
    <source>
        <dbReference type="PROSITE" id="PS50968"/>
    </source>
</evidence>
<dbReference type="Proteomes" id="UP000239406">
    <property type="component" value="Unassembled WGS sequence"/>
</dbReference>
<dbReference type="GO" id="GO:0005829">
    <property type="term" value="C:cytosol"/>
    <property type="evidence" value="ECO:0007669"/>
    <property type="project" value="TreeGrafter"/>
</dbReference>
<comment type="caution">
    <text evidence="5">The sequence shown here is derived from an EMBL/GenBank/DDBJ whole genome shotgun (WGS) entry which is preliminary data.</text>
</comment>
<sequence length="142" mass="15976">MNICGFEFPDELWILVEHQVWARLHEDGAATVGITSVGAREAGEIYMCRPKPVGTRVERGRSVAVVELAKSIVSVKSPVGGEVVEVNPRLAQEPELAYKDVYGDGWLVRLRVSDFEADRPHLRRGERGAVEHYLWLNKVERP</sequence>
<dbReference type="PROSITE" id="PS00189">
    <property type="entry name" value="LIPOYL"/>
    <property type="match status" value="1"/>
</dbReference>
<dbReference type="InterPro" id="IPR002930">
    <property type="entry name" value="GCV_H"/>
</dbReference>
<dbReference type="RefSeq" id="WP_104358406.1">
    <property type="nucleotide sequence ID" value="NZ_PSNY01000016.1"/>
</dbReference>
<dbReference type="InterPro" id="IPR033753">
    <property type="entry name" value="GCV_H/Fam206"/>
</dbReference>
<dbReference type="InterPro" id="IPR011053">
    <property type="entry name" value="Single_hybrid_motif"/>
</dbReference>
<dbReference type="InterPro" id="IPR000089">
    <property type="entry name" value="Biotin_lipoyl"/>
</dbReference>
<gene>
    <name evidence="5" type="ORF">C1702_14380</name>
</gene>
<dbReference type="GO" id="GO:0009249">
    <property type="term" value="P:protein lipoylation"/>
    <property type="evidence" value="ECO:0007669"/>
    <property type="project" value="TreeGrafter"/>
</dbReference>
<evidence type="ECO:0000313" key="6">
    <source>
        <dbReference type="Proteomes" id="UP000239406"/>
    </source>
</evidence>
<dbReference type="GO" id="GO:0019464">
    <property type="term" value="P:glycine decarboxylation via glycine cleavage system"/>
    <property type="evidence" value="ECO:0007669"/>
    <property type="project" value="InterPro"/>
</dbReference>
<dbReference type="SUPFAM" id="SSF51230">
    <property type="entry name" value="Single hybrid motif"/>
    <property type="match status" value="1"/>
</dbReference>
<evidence type="ECO:0000256" key="2">
    <source>
        <dbReference type="ARBA" id="ARBA00009249"/>
    </source>
</evidence>
<comment type="cofactor">
    <cofactor evidence="1">
        <name>(R)-lipoate</name>
        <dbReference type="ChEBI" id="CHEBI:83088"/>
    </cofactor>
</comment>
<evidence type="ECO:0000313" key="5">
    <source>
        <dbReference type="EMBL" id="PPE69047.1"/>
    </source>
</evidence>
<dbReference type="InterPro" id="IPR003016">
    <property type="entry name" value="2-oxoA_DH_lipoyl-BS"/>
</dbReference>
<keyword evidence="6" id="KW-1185">Reference proteome</keyword>
<dbReference type="PANTHER" id="PTHR11715">
    <property type="entry name" value="GLYCINE CLEAVAGE SYSTEM H PROTEIN"/>
    <property type="match status" value="1"/>
</dbReference>
<name>A0A2S5T2F6_9BURK</name>
<dbReference type="Pfam" id="PF01597">
    <property type="entry name" value="GCV_H"/>
    <property type="match status" value="1"/>
</dbReference>
<dbReference type="Gene3D" id="2.40.50.100">
    <property type="match status" value="1"/>
</dbReference>
<keyword evidence="3" id="KW-0450">Lipoyl</keyword>
<dbReference type="GO" id="GO:0005960">
    <property type="term" value="C:glycine cleavage complex"/>
    <property type="evidence" value="ECO:0007669"/>
    <property type="project" value="InterPro"/>
</dbReference>
<feature type="domain" description="Lipoyl-binding" evidence="4">
    <location>
        <begin position="29"/>
        <end position="111"/>
    </location>
</feature>
<evidence type="ECO:0000256" key="1">
    <source>
        <dbReference type="ARBA" id="ARBA00001938"/>
    </source>
</evidence>
<proteinExistence type="inferred from homology"/>
<dbReference type="PROSITE" id="PS50968">
    <property type="entry name" value="BIOTINYL_LIPOYL"/>
    <property type="match status" value="1"/>
</dbReference>